<name>A0ACB9JSZ0_9ASTR</name>
<reference evidence="1 2" key="2">
    <citation type="journal article" date="2022" name="Mol. Ecol. Resour.">
        <title>The genomes of chicory, endive, great burdock and yacon provide insights into Asteraceae paleo-polyploidization history and plant inulin production.</title>
        <authorList>
            <person name="Fan W."/>
            <person name="Wang S."/>
            <person name="Wang H."/>
            <person name="Wang A."/>
            <person name="Jiang F."/>
            <person name="Liu H."/>
            <person name="Zhao H."/>
            <person name="Xu D."/>
            <person name="Zhang Y."/>
        </authorList>
    </citation>
    <scope>NUCLEOTIDE SEQUENCE [LARGE SCALE GENOMIC DNA]</scope>
    <source>
        <strain evidence="2">cv. Yunnan</strain>
        <tissue evidence="1">Leaves</tissue>
    </source>
</reference>
<dbReference type="EMBL" id="CM042019">
    <property type="protein sequence ID" value="KAI3823038.1"/>
    <property type="molecule type" value="Genomic_DNA"/>
</dbReference>
<accession>A0ACB9JSZ0</accession>
<proteinExistence type="predicted"/>
<gene>
    <name evidence="1" type="ORF">L1987_04463</name>
</gene>
<comment type="caution">
    <text evidence="1">The sequence shown here is derived from an EMBL/GenBank/DDBJ whole genome shotgun (WGS) entry which is preliminary data.</text>
</comment>
<evidence type="ECO:0000313" key="2">
    <source>
        <dbReference type="Proteomes" id="UP001056120"/>
    </source>
</evidence>
<evidence type="ECO:0000313" key="1">
    <source>
        <dbReference type="EMBL" id="KAI3823038.1"/>
    </source>
</evidence>
<organism evidence="1 2">
    <name type="scientific">Smallanthus sonchifolius</name>
    <dbReference type="NCBI Taxonomy" id="185202"/>
    <lineage>
        <taxon>Eukaryota</taxon>
        <taxon>Viridiplantae</taxon>
        <taxon>Streptophyta</taxon>
        <taxon>Embryophyta</taxon>
        <taxon>Tracheophyta</taxon>
        <taxon>Spermatophyta</taxon>
        <taxon>Magnoliopsida</taxon>
        <taxon>eudicotyledons</taxon>
        <taxon>Gunneridae</taxon>
        <taxon>Pentapetalae</taxon>
        <taxon>asterids</taxon>
        <taxon>campanulids</taxon>
        <taxon>Asterales</taxon>
        <taxon>Asteraceae</taxon>
        <taxon>Asteroideae</taxon>
        <taxon>Heliantheae alliance</taxon>
        <taxon>Millerieae</taxon>
        <taxon>Smallanthus</taxon>
    </lineage>
</organism>
<dbReference type="Proteomes" id="UP001056120">
    <property type="component" value="Linkage Group LG02"/>
</dbReference>
<reference evidence="2" key="1">
    <citation type="journal article" date="2022" name="Mol. Ecol. Resour.">
        <title>The genomes of chicory, endive, great burdock and yacon provide insights into Asteraceae palaeo-polyploidization history and plant inulin production.</title>
        <authorList>
            <person name="Fan W."/>
            <person name="Wang S."/>
            <person name="Wang H."/>
            <person name="Wang A."/>
            <person name="Jiang F."/>
            <person name="Liu H."/>
            <person name="Zhao H."/>
            <person name="Xu D."/>
            <person name="Zhang Y."/>
        </authorList>
    </citation>
    <scope>NUCLEOTIDE SEQUENCE [LARGE SCALE GENOMIC DNA]</scope>
    <source>
        <strain evidence="2">cv. Yunnan</strain>
    </source>
</reference>
<sequence length="240" mass="25843">MLHLAWSSWSIENMMELDLNNPGLKTFESHCHHFLGNWGHYTGITSPTKHPTEPNSFAETCLPPESGCSSDGGGVSSGKIAAQTTPNPKNPEISTNFVVSIQGSVPPISKNGSSSRRFSPYGSNKGSGAIRGKGKGFNRKEKDQNKYSPLFSELKVNEFIQGTLASGVRRKGEESSVFLGLNHLVEGQTDGGSTSIPPIGEATVMDTEMDGSKHSTSPENFQDSEANYGMFSPRKDSNDI</sequence>
<protein>
    <submittedName>
        <fullName evidence="1">Uncharacterized protein</fullName>
    </submittedName>
</protein>
<keyword evidence="2" id="KW-1185">Reference proteome</keyword>